<feature type="transmembrane region" description="Helical" evidence="1">
    <location>
        <begin position="12"/>
        <end position="31"/>
    </location>
</feature>
<keyword evidence="1" id="KW-0812">Transmembrane</keyword>
<dbReference type="EMBL" id="UOFM01000047">
    <property type="protein sequence ID" value="VAW73005.1"/>
    <property type="molecule type" value="Genomic_DNA"/>
</dbReference>
<dbReference type="Pfam" id="PF09990">
    <property type="entry name" value="DUF2231"/>
    <property type="match status" value="1"/>
</dbReference>
<organism evidence="3">
    <name type="scientific">hydrothermal vent metagenome</name>
    <dbReference type="NCBI Taxonomy" id="652676"/>
    <lineage>
        <taxon>unclassified sequences</taxon>
        <taxon>metagenomes</taxon>
        <taxon>ecological metagenomes</taxon>
    </lineage>
</organism>
<evidence type="ECO:0000313" key="3">
    <source>
        <dbReference type="EMBL" id="VAW73005.1"/>
    </source>
</evidence>
<feature type="transmembrane region" description="Helical" evidence="1">
    <location>
        <begin position="43"/>
        <end position="67"/>
    </location>
</feature>
<feature type="domain" description="DUF2231" evidence="2">
    <location>
        <begin position="7"/>
        <end position="150"/>
    </location>
</feature>
<keyword evidence="1" id="KW-1133">Transmembrane helix</keyword>
<feature type="transmembrane region" description="Helical" evidence="1">
    <location>
        <begin position="117"/>
        <end position="137"/>
    </location>
</feature>
<feature type="transmembrane region" description="Helical" evidence="1">
    <location>
        <begin position="87"/>
        <end position="105"/>
    </location>
</feature>
<dbReference type="InterPro" id="IPR019251">
    <property type="entry name" value="DUF2231_TM"/>
</dbReference>
<dbReference type="AlphaFoldDB" id="A0A3B0XXA3"/>
<name>A0A3B0XXA3_9ZZZZ</name>
<evidence type="ECO:0000259" key="2">
    <source>
        <dbReference type="Pfam" id="PF09990"/>
    </source>
</evidence>
<protein>
    <recommendedName>
        <fullName evidence="2">DUF2231 domain-containing protein</fullName>
    </recommendedName>
</protein>
<evidence type="ECO:0000256" key="1">
    <source>
        <dbReference type="SAM" id="Phobius"/>
    </source>
</evidence>
<sequence length="154" mass="16500">MIDIAHVHPMLVHFPIVLFLLAVAIDFFVLIRKGDLASKDCLPTIGLSALLLAALAAIAAATFGDIALDKAVELGFGKAPLEQHEELGLTTLWIMIGLAVWQVMARWRGMRLNASTGWIFFAISLVGTGTLLTAAYFGGELVYNLGVNVAPVQP</sequence>
<keyword evidence="1" id="KW-0472">Membrane</keyword>
<accession>A0A3B0XXA3</accession>
<gene>
    <name evidence="3" type="ORF">MNBD_GAMMA14-442</name>
</gene>
<proteinExistence type="predicted"/>
<reference evidence="3" key="1">
    <citation type="submission" date="2018-06" db="EMBL/GenBank/DDBJ databases">
        <authorList>
            <person name="Zhirakovskaya E."/>
        </authorList>
    </citation>
    <scope>NUCLEOTIDE SEQUENCE</scope>
</reference>